<evidence type="ECO:0000256" key="1">
    <source>
        <dbReference type="SAM" id="MobiDB-lite"/>
    </source>
</evidence>
<dbReference type="InterPro" id="IPR037445">
    <property type="entry name" value="MAGE"/>
</dbReference>
<evidence type="ECO:0000313" key="3">
    <source>
        <dbReference type="EMBL" id="CAI8044217.1"/>
    </source>
</evidence>
<reference evidence="3" key="1">
    <citation type="submission" date="2023-03" db="EMBL/GenBank/DDBJ databases">
        <authorList>
            <person name="Steffen K."/>
            <person name="Cardenas P."/>
        </authorList>
    </citation>
    <scope>NUCLEOTIDE SEQUENCE</scope>
</reference>
<dbReference type="InterPro" id="IPR002190">
    <property type="entry name" value="MHD_dom"/>
</dbReference>
<dbReference type="PANTHER" id="PTHR11736">
    <property type="entry name" value="MELANOMA-ASSOCIATED ANTIGEN MAGE ANTIGEN"/>
    <property type="match status" value="1"/>
</dbReference>
<proteinExistence type="predicted"/>
<dbReference type="Gene3D" id="1.10.10.1200">
    <property type="entry name" value="MAGE homology domain, winged helix WH1 motif"/>
    <property type="match status" value="1"/>
</dbReference>
<protein>
    <submittedName>
        <fullName evidence="3">Non-structural maintenance of chromosomes element 3 homolog</fullName>
    </submittedName>
</protein>
<evidence type="ECO:0000259" key="2">
    <source>
        <dbReference type="PROSITE" id="PS50838"/>
    </source>
</evidence>
<dbReference type="InterPro" id="IPR041898">
    <property type="entry name" value="MAGE_WH1"/>
</dbReference>
<organism evidence="3 4">
    <name type="scientific">Geodia barretti</name>
    <name type="common">Barrett's horny sponge</name>
    <dbReference type="NCBI Taxonomy" id="519541"/>
    <lineage>
        <taxon>Eukaryota</taxon>
        <taxon>Metazoa</taxon>
        <taxon>Porifera</taxon>
        <taxon>Demospongiae</taxon>
        <taxon>Heteroscleromorpha</taxon>
        <taxon>Tetractinellida</taxon>
        <taxon>Astrophorina</taxon>
        <taxon>Geodiidae</taxon>
        <taxon>Geodia</taxon>
    </lineage>
</organism>
<keyword evidence="4" id="KW-1185">Reference proteome</keyword>
<gene>
    <name evidence="3" type="ORF">GBAR_LOCUS24547</name>
</gene>
<dbReference type="FunFam" id="1.10.10.1210:FF:000001">
    <property type="entry name" value="melanoma-associated antigen D1"/>
    <property type="match status" value="1"/>
</dbReference>
<dbReference type="InterPro" id="IPR041899">
    <property type="entry name" value="MAGE_WH2"/>
</dbReference>
<dbReference type="PROSITE" id="PS50838">
    <property type="entry name" value="MAGE"/>
    <property type="match status" value="1"/>
</dbReference>
<dbReference type="Gene3D" id="1.10.10.1210">
    <property type="entry name" value="MAGE homology domain, winged helix WH2 motif"/>
    <property type="match status" value="1"/>
</dbReference>
<dbReference type="GO" id="GO:0005634">
    <property type="term" value="C:nucleus"/>
    <property type="evidence" value="ECO:0007669"/>
    <property type="project" value="TreeGrafter"/>
</dbReference>
<accession>A0AA35XB13</accession>
<dbReference type="SMART" id="SM01373">
    <property type="entry name" value="MAGE"/>
    <property type="match status" value="1"/>
</dbReference>
<evidence type="ECO:0000313" key="4">
    <source>
        <dbReference type="Proteomes" id="UP001174909"/>
    </source>
</evidence>
<sequence length="281" mass="31949">MSQAKRSGRGDGRGRKRSHSYTSNQEGVEEGEETSQTQDTHDERPSAGSSRARRVFNSLDKETVDRKVGEIVRYLLCAERRKAPVKKSELIDKAIGSEFSSCFSCFIPLAKERLSEVFGVDLEEVIPTKPNTKAKPAKQQTSVRYYILTNQIPAHAREALLPCSLKNSEEQGLLFFILALILLKDGSIQEESLFKVLRHVGITNGSIHSRFQDVDTLIRKDFVEAKFLDREKTVSGDQHRFMYHWGPRAQASVDKRTLLQLVAELHGDGITRWEKQFNHMM</sequence>
<dbReference type="Pfam" id="PF01454">
    <property type="entry name" value="MAGE"/>
    <property type="match status" value="1"/>
</dbReference>
<dbReference type="PANTHER" id="PTHR11736:SF14">
    <property type="entry name" value="NSE3 HOMOLOG, SMC5-SMC6 COMPLEX COMPONENT"/>
    <property type="match status" value="1"/>
</dbReference>
<dbReference type="EMBL" id="CASHTH010003384">
    <property type="protein sequence ID" value="CAI8044217.1"/>
    <property type="molecule type" value="Genomic_DNA"/>
</dbReference>
<feature type="domain" description="MAGE" evidence="2">
    <location>
        <begin position="64"/>
        <end position="280"/>
    </location>
</feature>
<dbReference type="Proteomes" id="UP001174909">
    <property type="component" value="Unassembled WGS sequence"/>
</dbReference>
<name>A0AA35XB13_GEOBA</name>
<comment type="caution">
    <text evidence="3">The sequence shown here is derived from an EMBL/GenBank/DDBJ whole genome shotgun (WGS) entry which is preliminary data.</text>
</comment>
<dbReference type="AlphaFoldDB" id="A0AA35XB13"/>
<feature type="region of interest" description="Disordered" evidence="1">
    <location>
        <begin position="1"/>
        <end position="55"/>
    </location>
</feature>